<protein>
    <recommendedName>
        <fullName evidence="4">DUF4399 domain-containing protein</fullName>
    </recommendedName>
</protein>
<feature type="non-terminal residue" evidence="2">
    <location>
        <position position="130"/>
    </location>
</feature>
<dbReference type="Proteomes" id="UP000050509">
    <property type="component" value="Unassembled WGS sequence"/>
</dbReference>
<evidence type="ECO:0000256" key="1">
    <source>
        <dbReference type="SAM" id="SignalP"/>
    </source>
</evidence>
<feature type="chain" id="PRO_5006156027" description="DUF4399 domain-containing protein" evidence="1">
    <location>
        <begin position="20"/>
        <end position="130"/>
    </location>
</feature>
<dbReference type="AlphaFoldDB" id="A0A0P9CXQ1"/>
<dbReference type="Pfam" id="PF19625">
    <property type="entry name" value="DUF6130"/>
    <property type="match status" value="1"/>
</dbReference>
<keyword evidence="3" id="KW-1185">Reference proteome</keyword>
<reference evidence="2 3" key="1">
    <citation type="submission" date="2015-09" db="EMBL/GenBank/DDBJ databases">
        <title>Draft genome sequence of Kouleothrix aurantiaca JCM 19913.</title>
        <authorList>
            <person name="Hemp J."/>
        </authorList>
    </citation>
    <scope>NUCLEOTIDE SEQUENCE [LARGE SCALE GENOMIC DNA]</scope>
    <source>
        <strain evidence="2 3">COM-B</strain>
    </source>
</reference>
<keyword evidence="1" id="KW-0732">Signal</keyword>
<evidence type="ECO:0000313" key="3">
    <source>
        <dbReference type="Proteomes" id="UP000050509"/>
    </source>
</evidence>
<organism evidence="2 3">
    <name type="scientific">Kouleothrix aurantiaca</name>
    <dbReference type="NCBI Taxonomy" id="186479"/>
    <lineage>
        <taxon>Bacteria</taxon>
        <taxon>Bacillati</taxon>
        <taxon>Chloroflexota</taxon>
        <taxon>Chloroflexia</taxon>
        <taxon>Chloroflexales</taxon>
        <taxon>Roseiflexineae</taxon>
        <taxon>Roseiflexaceae</taxon>
        <taxon>Kouleothrix</taxon>
    </lineage>
</organism>
<gene>
    <name evidence="2" type="ORF">SE17_41600</name>
</gene>
<evidence type="ECO:0000313" key="2">
    <source>
        <dbReference type="EMBL" id="KPV47780.1"/>
    </source>
</evidence>
<accession>A0A0P9CXQ1</accession>
<dbReference type="InterPro" id="IPR046133">
    <property type="entry name" value="DUF6130"/>
</dbReference>
<feature type="signal peptide" evidence="1">
    <location>
        <begin position="1"/>
        <end position="19"/>
    </location>
</feature>
<sequence>MALVAAIGLMLCAFTPASAAPTLQVLAPAEGAVLDTSTVTVEFKTSELAIVKSNVPLADYGKRPDANTPSEGHLHLTLDLWPLVVWESANPYTFMNVPPGEHQLKVELVNNDHSSWQTAVSQVIRFRTTA</sequence>
<dbReference type="EMBL" id="LJCR01003245">
    <property type="protein sequence ID" value="KPV47780.1"/>
    <property type="molecule type" value="Genomic_DNA"/>
</dbReference>
<name>A0A0P9CXQ1_9CHLR</name>
<proteinExistence type="predicted"/>
<evidence type="ECO:0008006" key="4">
    <source>
        <dbReference type="Google" id="ProtNLM"/>
    </source>
</evidence>
<comment type="caution">
    <text evidence="2">The sequence shown here is derived from an EMBL/GenBank/DDBJ whole genome shotgun (WGS) entry which is preliminary data.</text>
</comment>